<feature type="compositionally biased region" description="Low complexity" evidence="1">
    <location>
        <begin position="505"/>
        <end position="521"/>
    </location>
</feature>
<reference evidence="2" key="1">
    <citation type="submission" date="2023-07" db="EMBL/GenBank/DDBJ databases">
        <title>Sequencing the genomes of 1000 actinobacteria strains.</title>
        <authorList>
            <person name="Klenk H.-P."/>
        </authorList>
    </citation>
    <scope>NUCLEOTIDE SEQUENCE</scope>
    <source>
        <strain evidence="2">DSM 44707</strain>
    </source>
</reference>
<accession>A0AAE3YRN3</accession>
<feature type="region of interest" description="Disordered" evidence="1">
    <location>
        <begin position="131"/>
        <end position="784"/>
    </location>
</feature>
<feature type="compositionally biased region" description="Basic and acidic residues" evidence="1">
    <location>
        <begin position="430"/>
        <end position="443"/>
    </location>
</feature>
<evidence type="ECO:0000256" key="1">
    <source>
        <dbReference type="SAM" id="MobiDB-lite"/>
    </source>
</evidence>
<name>A0AAE3YRN3_9ACTN</name>
<feature type="compositionally biased region" description="Polar residues" evidence="1">
    <location>
        <begin position="377"/>
        <end position="392"/>
    </location>
</feature>
<protein>
    <submittedName>
        <fullName evidence="2">Uncharacterized protein</fullName>
    </submittedName>
</protein>
<feature type="compositionally biased region" description="Polar residues" evidence="1">
    <location>
        <begin position="628"/>
        <end position="643"/>
    </location>
</feature>
<proteinExistence type="predicted"/>
<evidence type="ECO:0000313" key="3">
    <source>
        <dbReference type="Proteomes" id="UP001183643"/>
    </source>
</evidence>
<feature type="compositionally biased region" description="Basic and acidic residues" evidence="1">
    <location>
        <begin position="14"/>
        <end position="23"/>
    </location>
</feature>
<feature type="region of interest" description="Disordered" evidence="1">
    <location>
        <begin position="1"/>
        <end position="44"/>
    </location>
</feature>
<dbReference type="AlphaFoldDB" id="A0AAE3YRN3"/>
<organism evidence="2 3">
    <name type="scientific">Catenuloplanes atrovinosus</name>
    <dbReference type="NCBI Taxonomy" id="137266"/>
    <lineage>
        <taxon>Bacteria</taxon>
        <taxon>Bacillati</taxon>
        <taxon>Actinomycetota</taxon>
        <taxon>Actinomycetes</taxon>
        <taxon>Micromonosporales</taxon>
        <taxon>Micromonosporaceae</taxon>
        <taxon>Catenuloplanes</taxon>
    </lineage>
</organism>
<feature type="compositionally biased region" description="Pro residues" evidence="1">
    <location>
        <begin position="704"/>
        <end position="732"/>
    </location>
</feature>
<dbReference type="RefSeq" id="WP_310371847.1">
    <property type="nucleotide sequence ID" value="NZ_JAVDYB010000001.1"/>
</dbReference>
<feature type="compositionally biased region" description="Basic and acidic residues" evidence="1">
    <location>
        <begin position="735"/>
        <end position="768"/>
    </location>
</feature>
<gene>
    <name evidence="2" type="ORF">J2S41_005516</name>
</gene>
<feature type="compositionally biased region" description="Low complexity" evidence="1">
    <location>
        <begin position="682"/>
        <end position="692"/>
    </location>
</feature>
<feature type="compositionally biased region" description="Polar residues" evidence="1">
    <location>
        <begin position="237"/>
        <end position="254"/>
    </location>
</feature>
<feature type="compositionally biased region" description="Low complexity" evidence="1">
    <location>
        <begin position="445"/>
        <end position="460"/>
    </location>
</feature>
<feature type="compositionally biased region" description="Low complexity" evidence="1">
    <location>
        <begin position="224"/>
        <end position="233"/>
    </location>
</feature>
<feature type="region of interest" description="Disordered" evidence="1">
    <location>
        <begin position="74"/>
        <end position="103"/>
    </location>
</feature>
<evidence type="ECO:0000313" key="2">
    <source>
        <dbReference type="EMBL" id="MDR7278738.1"/>
    </source>
</evidence>
<feature type="compositionally biased region" description="Low complexity" evidence="1">
    <location>
        <begin position="393"/>
        <end position="412"/>
    </location>
</feature>
<feature type="compositionally biased region" description="Pro residues" evidence="1">
    <location>
        <begin position="31"/>
        <end position="44"/>
    </location>
</feature>
<keyword evidence="3" id="KW-1185">Reference proteome</keyword>
<dbReference type="Proteomes" id="UP001183643">
    <property type="component" value="Unassembled WGS sequence"/>
</dbReference>
<comment type="caution">
    <text evidence="2">The sequence shown here is derived from an EMBL/GenBank/DDBJ whole genome shotgun (WGS) entry which is preliminary data.</text>
</comment>
<feature type="compositionally biased region" description="Low complexity" evidence="1">
    <location>
        <begin position="303"/>
        <end position="321"/>
    </location>
</feature>
<dbReference type="EMBL" id="JAVDYB010000001">
    <property type="protein sequence ID" value="MDR7278738.1"/>
    <property type="molecule type" value="Genomic_DNA"/>
</dbReference>
<feature type="compositionally biased region" description="Pro residues" evidence="1">
    <location>
        <begin position="522"/>
        <end position="532"/>
    </location>
</feature>
<sequence>MDSAGMDSAPMWEVPDRPGEERAAIFGGPAAPAPAAAPGPAPAPVAPVASLAASPVAEFDPEADLEDRFARAPHPNHDAWRGIETPGSVSTLVKPAGSDAAAPHADEPAIIDLGARPGSTAGPRGLRAMLSGLLGRSKTANGPASPRPPKQPRRKGRPAASDNPWEAGTERSWSAPVPQDEPKTAWPAPTAQDDQSAAWPAPDSRDDPKTAWPVPGPQEGLTPGPGDAADAAAVDNPESSGGTRSWGSPASWPSTPTPHAGAPGVPAPAPVSWPDARAPEPVGFFEETPSPFKETPAPASATVAEAPGPAGTVPGATGSAAFAETPLPEASAPATPAWNPAVPADPAAGGSASEWFTHVEPRLTDPSAPTGPAWVATPTTRTEPDTAQNWTELTLTGPTTPLPGQAGPAGTAFDRPSHAETPHAGSPHAEMPHVETPHVETPRIETPGAETPSEETPSTETPRDETLRGKTPSQNGWAERPPVVDLWADADGTSWTTTPQPPAQPAVAQQPTAPRFDTAQPAPAPSATPQPAEPHATTPQPAEPHAIAPHSAEPHATAPQPAEPHAATPQDDPPRSGSAAAPGWDEPAPRDDPYAMYRRPASLTDEGAGTDASWQEIPRPSWGGGRPTDSSWDTTPSWATTPTIAGEEDRGTREQPPLRSPGDPGPTWSGRAERVAEETTGGDDTQTTGRDQVPGHDRSELADQPPPWSAVPAPPPHLATPPSPGPDRPAPPGRRAGDRRPAEGERDRGPARADRRSDKPRHGIESDVRVLSTYPSDGEPATGRPRRRGLLLVAAAVVAVAVAGGGLAAVRGVPGLSLAAAGNGPHTIAAPLDGRERFTFDLVSGVTSVSVTSADLGGDLYRISTPQDSGLRPEAIDQGDRVMLQMAETGDSGPSLVQIRLSSAVTWDLRLTGGATEHVVDFGEGRLAGFDVLGGATRLELTLPAPEGTVRLKVSSGISQLVVRAPEDAPSRLRFEAGADSVTLLGDARGRVAPNSRFTPKAWEGAENRYDIAITGGVGTFTLER</sequence>